<reference evidence="3 4" key="1">
    <citation type="submission" date="2018-10" db="EMBL/GenBank/DDBJ databases">
        <title>Comparative analysis of microorganisms from saline springs in Andes Mountain Range, Colombia.</title>
        <authorList>
            <person name="Rubin E."/>
        </authorList>
    </citation>
    <scope>NUCLEOTIDE SEQUENCE [LARGE SCALE GENOMIC DNA]</scope>
    <source>
        <strain evidence="3 4">USBA GBX 843</strain>
    </source>
</reference>
<dbReference type="Proteomes" id="UP000274786">
    <property type="component" value="Unassembled WGS sequence"/>
</dbReference>
<gene>
    <name evidence="3" type="ORF">BCL79_1543</name>
</gene>
<dbReference type="Pfam" id="PF03695">
    <property type="entry name" value="UPF0149"/>
    <property type="match status" value="1"/>
</dbReference>
<feature type="domain" description="Rhodanese" evidence="2">
    <location>
        <begin position="47"/>
        <end position="63"/>
    </location>
</feature>
<evidence type="ECO:0000256" key="1">
    <source>
        <dbReference type="ARBA" id="ARBA00038308"/>
    </source>
</evidence>
<evidence type="ECO:0000313" key="3">
    <source>
        <dbReference type="EMBL" id="RLK57139.1"/>
    </source>
</evidence>
<evidence type="ECO:0000259" key="2">
    <source>
        <dbReference type="PROSITE" id="PS50206"/>
    </source>
</evidence>
<dbReference type="NCBIfam" id="NF003405">
    <property type="entry name" value="PRK04758.1"/>
    <property type="match status" value="1"/>
</dbReference>
<name>A0A498CGH6_9GAMM</name>
<dbReference type="AlphaFoldDB" id="A0A498CGH6"/>
<evidence type="ECO:0000313" key="4">
    <source>
        <dbReference type="Proteomes" id="UP000274786"/>
    </source>
</evidence>
<sequence>MATRWTQVDCYTVALTNRSPKMTELPSVDDVNQASQALGLGASAAELHGGLCGWLSAGGAPVREWPARVLADDNLPTPAEGDALARLLDASVAQMEDRDFAFELLLSDASDTAAQADALFTWARAFLGGFGLGSGQNRPALSEEGDEALTDLAKLAQASSEDFESGNDDDEDALAEIEEFIRVAVLLLHGDCVMAARHRQRLN</sequence>
<dbReference type="PANTHER" id="PTHR37528">
    <property type="entry name" value="UPF0149 PROTEIN YGFB"/>
    <property type="match status" value="1"/>
</dbReference>
<protein>
    <recommendedName>
        <fullName evidence="2">Rhodanese domain-containing protein</fullName>
    </recommendedName>
</protein>
<accession>A0A498CGH6</accession>
<dbReference type="InterPro" id="IPR011978">
    <property type="entry name" value="YgfB-like"/>
</dbReference>
<dbReference type="InterPro" id="IPR001763">
    <property type="entry name" value="Rhodanese-like_dom"/>
</dbReference>
<dbReference type="InterPro" id="IPR036255">
    <property type="entry name" value="YgfB-like_sf"/>
</dbReference>
<organism evidence="3 4">
    <name type="scientific">Stenotrophomonas rhizophila</name>
    <dbReference type="NCBI Taxonomy" id="216778"/>
    <lineage>
        <taxon>Bacteria</taxon>
        <taxon>Pseudomonadati</taxon>
        <taxon>Pseudomonadota</taxon>
        <taxon>Gammaproteobacteria</taxon>
        <taxon>Lysobacterales</taxon>
        <taxon>Lysobacteraceae</taxon>
        <taxon>Stenotrophomonas</taxon>
    </lineage>
</organism>
<dbReference type="PROSITE" id="PS50206">
    <property type="entry name" value="RHODANESE_3"/>
    <property type="match status" value="1"/>
</dbReference>
<proteinExistence type="inferred from homology"/>
<dbReference type="SUPFAM" id="SSF101327">
    <property type="entry name" value="YgfB-like"/>
    <property type="match status" value="1"/>
</dbReference>
<dbReference type="Gene3D" id="1.20.120.740">
    <property type="entry name" value="YgfB uncharacterised protein family UPF0149, PF03695"/>
    <property type="match status" value="1"/>
</dbReference>
<comment type="similarity">
    <text evidence="1">Belongs to the UPF0149 family.</text>
</comment>
<dbReference type="PANTHER" id="PTHR37528:SF1">
    <property type="entry name" value="UPF0149 PROTEIN YGFB"/>
    <property type="match status" value="1"/>
</dbReference>
<comment type="caution">
    <text evidence="3">The sequence shown here is derived from an EMBL/GenBank/DDBJ whole genome shotgun (WGS) entry which is preliminary data.</text>
</comment>
<dbReference type="GO" id="GO:0005829">
    <property type="term" value="C:cytosol"/>
    <property type="evidence" value="ECO:0007669"/>
    <property type="project" value="TreeGrafter"/>
</dbReference>
<dbReference type="EMBL" id="RCDC01000004">
    <property type="protein sequence ID" value="RLK57139.1"/>
    <property type="molecule type" value="Genomic_DNA"/>
</dbReference>